<dbReference type="EMBL" id="CR522870">
    <property type="protein sequence ID" value="CAG37024.1"/>
    <property type="molecule type" value="Genomic_DNA"/>
</dbReference>
<proteinExistence type="predicted"/>
<name>Q6AKV1_DESPS</name>
<organism evidence="1 2">
    <name type="scientific">Desulfotalea psychrophila (strain LSv54 / DSM 12343)</name>
    <dbReference type="NCBI Taxonomy" id="177439"/>
    <lineage>
        <taxon>Bacteria</taxon>
        <taxon>Pseudomonadati</taxon>
        <taxon>Thermodesulfobacteriota</taxon>
        <taxon>Desulfobulbia</taxon>
        <taxon>Desulfobulbales</taxon>
        <taxon>Desulfocapsaceae</taxon>
        <taxon>Desulfotalea</taxon>
    </lineage>
</organism>
<gene>
    <name evidence="1" type="ordered locus">DP2295</name>
</gene>
<dbReference type="STRING" id="177439.DP2295"/>
<dbReference type="KEGG" id="dps:DP2295"/>
<dbReference type="AlphaFoldDB" id="Q6AKV1"/>
<sequence>MPLWHVVSLELFSLIDIFGYKRLCRIISRSHLKKYKEWLYKICSKRRWVFIARSKILKGLAL</sequence>
<dbReference type="HOGENOM" id="CLU_2896803_0_0_7"/>
<accession>Q6AKV1</accession>
<protein>
    <submittedName>
        <fullName evidence="1">Uncharacterized protein</fullName>
    </submittedName>
</protein>
<dbReference type="Proteomes" id="UP000000602">
    <property type="component" value="Chromosome"/>
</dbReference>
<keyword evidence="2" id="KW-1185">Reference proteome</keyword>
<evidence type="ECO:0000313" key="1">
    <source>
        <dbReference type="EMBL" id="CAG37024.1"/>
    </source>
</evidence>
<reference evidence="2" key="1">
    <citation type="journal article" date="2004" name="Environ. Microbiol.">
        <title>The genome of Desulfotalea psychrophila, a sulfate-reducing bacterium from permanently cold Arctic sediments.</title>
        <authorList>
            <person name="Rabus R."/>
            <person name="Ruepp A."/>
            <person name="Frickey T."/>
            <person name="Rattei T."/>
            <person name="Fartmann B."/>
            <person name="Stark M."/>
            <person name="Bauer M."/>
            <person name="Zibat A."/>
            <person name="Lombardot T."/>
            <person name="Becker I."/>
            <person name="Amann J."/>
            <person name="Gellner K."/>
            <person name="Teeling H."/>
            <person name="Leuschner W.D."/>
            <person name="Gloeckner F.-O."/>
            <person name="Lupas A.N."/>
            <person name="Amann R."/>
            <person name="Klenk H.-P."/>
        </authorList>
    </citation>
    <scope>NUCLEOTIDE SEQUENCE [LARGE SCALE GENOMIC DNA]</scope>
    <source>
        <strain evidence="2">DSM 12343 / LSv54</strain>
    </source>
</reference>
<evidence type="ECO:0000313" key="2">
    <source>
        <dbReference type="Proteomes" id="UP000000602"/>
    </source>
</evidence>